<evidence type="ECO:0008006" key="3">
    <source>
        <dbReference type="Google" id="ProtNLM"/>
    </source>
</evidence>
<protein>
    <recommendedName>
        <fullName evidence="3">C2H2-type domain-containing protein</fullName>
    </recommendedName>
</protein>
<dbReference type="GeneID" id="123037956"/>
<evidence type="ECO:0000313" key="2">
    <source>
        <dbReference type="Proteomes" id="UP001652680"/>
    </source>
</evidence>
<reference evidence="2" key="1">
    <citation type="journal article" date="2021" name="Elife">
        <title>Highly contiguous assemblies of 101 drosophilid genomes.</title>
        <authorList>
            <person name="Kim B.Y."/>
            <person name="Wang J.R."/>
            <person name="Miller D.E."/>
            <person name="Barmina O."/>
            <person name="Delaney E."/>
            <person name="Thompson A."/>
            <person name="Comeault A.A."/>
            <person name="Peede D."/>
            <person name="D'Agostino E.R."/>
            <person name="Pelaez J."/>
            <person name="Aguilar J.M."/>
            <person name="Haji D."/>
            <person name="Matsunaga T."/>
            <person name="Armstrong E.E."/>
            <person name="Zych M."/>
            <person name="Ogawa Y."/>
            <person name="Stamenkovic-Radak M."/>
            <person name="Jelic M."/>
            <person name="Veselinovic M.S."/>
            <person name="Tanaskovic M."/>
            <person name="Eric P."/>
            <person name="Gao J.J."/>
            <person name="Katoh T.K."/>
            <person name="Toda M.J."/>
            <person name="Watabe H."/>
            <person name="Watada M."/>
            <person name="Davis J.S."/>
            <person name="Moyle L.C."/>
            <person name="Manoli G."/>
            <person name="Bertolini E."/>
            <person name="Kostal V."/>
            <person name="Hawley R.S."/>
            <person name="Takahashi A."/>
            <person name="Jones C.D."/>
            <person name="Price D.K."/>
            <person name="Whiteman N."/>
            <person name="Kopp A."/>
            <person name="Matute D.R."/>
            <person name="Petrov D.A."/>
        </authorList>
    </citation>
    <scope>NUCLEOTIDE SEQUENCE [LARGE SCALE GENOMIC DNA]</scope>
</reference>
<sequence>MSMSMNRPSKTCSLEVIKSTTGVGNLNETIDRTEYDATHPILRSDHSHQGELVQCLTCHKHFKSFSFSDICAHYKFTHSNKNSSFADNSYKCLYCKRDVHYFQRSEKNPEIFHFCSPRK</sequence>
<reference evidence="1" key="2">
    <citation type="submission" date="2025-05" db="UniProtKB">
        <authorList>
            <consortium name="EnsemblMetazoa"/>
        </authorList>
    </citation>
    <scope>IDENTIFICATION</scope>
</reference>
<organism evidence="1 2">
    <name type="scientific">Drosophila rhopaloa</name>
    <name type="common">Fruit fly</name>
    <dbReference type="NCBI Taxonomy" id="1041015"/>
    <lineage>
        <taxon>Eukaryota</taxon>
        <taxon>Metazoa</taxon>
        <taxon>Ecdysozoa</taxon>
        <taxon>Arthropoda</taxon>
        <taxon>Hexapoda</taxon>
        <taxon>Insecta</taxon>
        <taxon>Pterygota</taxon>
        <taxon>Neoptera</taxon>
        <taxon>Endopterygota</taxon>
        <taxon>Diptera</taxon>
        <taxon>Brachycera</taxon>
        <taxon>Muscomorpha</taxon>
        <taxon>Ephydroidea</taxon>
        <taxon>Drosophilidae</taxon>
        <taxon>Drosophila</taxon>
        <taxon>Sophophora</taxon>
    </lineage>
</organism>
<accession>A0ABM5JDE5</accession>
<dbReference type="RefSeq" id="XP_044316845.1">
    <property type="nucleotide sequence ID" value="XM_044460910.1"/>
</dbReference>
<proteinExistence type="predicted"/>
<dbReference type="EnsemblMetazoa" id="XM_044460910.1">
    <property type="protein sequence ID" value="XP_044316845.1"/>
    <property type="gene ID" value="LOC123037956"/>
</dbReference>
<name>A0ABM5JDE5_DRORH</name>
<evidence type="ECO:0000313" key="1">
    <source>
        <dbReference type="EnsemblMetazoa" id="XP_044316845.1"/>
    </source>
</evidence>
<dbReference type="Proteomes" id="UP001652680">
    <property type="component" value="Unassembled WGS sequence"/>
</dbReference>
<keyword evidence="2" id="KW-1185">Reference proteome</keyword>